<dbReference type="GO" id="GO:0004519">
    <property type="term" value="F:endonuclease activity"/>
    <property type="evidence" value="ECO:0007669"/>
    <property type="project" value="UniProtKB-KW"/>
</dbReference>
<keyword evidence="1" id="KW-0540">Nuclease</keyword>
<accession>A0A8S5ME33</accession>
<sequence length="280" mass="32997">MNKKYQEQYDALINFALKQNRKKLKRTDSNFIYYENHHILPKCLGGTNDKENMVLLTYSEHLKAHWLLCKMNPNKFKLLIALSYMAGISKYRLKDITEADLNLIADAHSLYKNYTATHSFSVKMSKISKEYMNKPEHKKRLSLAAYKQWHDENGAFKLSGNKEKASKRISAMNKKNWSDSSFRKRRSMQVTSQLKNSWASENCPFRKPEYNATRQKGVIKNIYRKMLSYNLEPSDENWNDVCKKLSELSGARMSDLRKYEQITKYFGSVAKLKWEVRNDK</sequence>
<dbReference type="EMBL" id="BK014884">
    <property type="protein sequence ID" value="DAD80432.1"/>
    <property type="molecule type" value="Genomic_DNA"/>
</dbReference>
<keyword evidence="1" id="KW-0378">Hydrolase</keyword>
<dbReference type="CDD" id="cd00085">
    <property type="entry name" value="HNHc"/>
    <property type="match status" value="1"/>
</dbReference>
<evidence type="ECO:0000313" key="1">
    <source>
        <dbReference type="EMBL" id="DAD80432.1"/>
    </source>
</evidence>
<protein>
    <submittedName>
        <fullName evidence="1">HNH endonuclease</fullName>
    </submittedName>
</protein>
<proteinExistence type="predicted"/>
<organism evidence="1">
    <name type="scientific">Siphoviridae sp. ctYh54</name>
    <dbReference type="NCBI Taxonomy" id="2826379"/>
    <lineage>
        <taxon>Viruses</taxon>
        <taxon>Duplodnaviria</taxon>
        <taxon>Heunggongvirae</taxon>
        <taxon>Uroviricota</taxon>
        <taxon>Caudoviricetes</taxon>
    </lineage>
</organism>
<name>A0A8S5ME33_9CAUD</name>
<dbReference type="InterPro" id="IPR003615">
    <property type="entry name" value="HNH_nuc"/>
</dbReference>
<reference evidence="1" key="1">
    <citation type="journal article" date="2021" name="Proc. Natl. Acad. Sci. U.S.A.">
        <title>A Catalog of Tens of Thousands of Viruses from Human Metagenomes Reveals Hidden Associations with Chronic Diseases.</title>
        <authorList>
            <person name="Tisza M.J."/>
            <person name="Buck C.B."/>
        </authorList>
    </citation>
    <scope>NUCLEOTIDE SEQUENCE</scope>
    <source>
        <strain evidence="1">CtYh54</strain>
    </source>
</reference>
<keyword evidence="1" id="KW-0255">Endonuclease</keyword>